<organism evidence="1">
    <name type="scientific">marine metagenome</name>
    <dbReference type="NCBI Taxonomy" id="408172"/>
    <lineage>
        <taxon>unclassified sequences</taxon>
        <taxon>metagenomes</taxon>
        <taxon>ecological metagenomes</taxon>
    </lineage>
</organism>
<accession>A0A382WHR6</accession>
<proteinExistence type="predicted"/>
<dbReference type="EMBL" id="UINC01159511">
    <property type="protein sequence ID" value="SVD57631.1"/>
    <property type="molecule type" value="Genomic_DNA"/>
</dbReference>
<gene>
    <name evidence="1" type="ORF">METZ01_LOCUS410485</name>
</gene>
<sequence>MNALGVEFQTGDFRNLSRDLKRQFKPLDIQLMAIIEAGGWHANLEKRLAKLAAN</sequence>
<name>A0A382WHR6_9ZZZZ</name>
<evidence type="ECO:0000313" key="1">
    <source>
        <dbReference type="EMBL" id="SVD57631.1"/>
    </source>
</evidence>
<protein>
    <submittedName>
        <fullName evidence="1">Uncharacterized protein</fullName>
    </submittedName>
</protein>
<reference evidence="1" key="1">
    <citation type="submission" date="2018-05" db="EMBL/GenBank/DDBJ databases">
        <authorList>
            <person name="Lanie J.A."/>
            <person name="Ng W.-L."/>
            <person name="Kazmierczak K.M."/>
            <person name="Andrzejewski T.M."/>
            <person name="Davidsen T.M."/>
            <person name="Wayne K.J."/>
            <person name="Tettelin H."/>
            <person name="Glass J.I."/>
            <person name="Rusch D."/>
            <person name="Podicherti R."/>
            <person name="Tsui H.-C.T."/>
            <person name="Winkler M.E."/>
        </authorList>
    </citation>
    <scope>NUCLEOTIDE SEQUENCE</scope>
</reference>
<dbReference type="AlphaFoldDB" id="A0A382WHR6"/>